<dbReference type="InterPro" id="IPR001851">
    <property type="entry name" value="ABC_transp_permease"/>
</dbReference>
<dbReference type="SMART" id="SM00382">
    <property type="entry name" value="AAA"/>
    <property type="match status" value="1"/>
</dbReference>
<dbReference type="CDD" id="cd06581">
    <property type="entry name" value="TM_PBP1_LivM_like"/>
    <property type="match status" value="1"/>
</dbReference>
<evidence type="ECO:0000256" key="8">
    <source>
        <dbReference type="ARBA" id="ARBA00023136"/>
    </source>
</evidence>
<evidence type="ECO:0000256" key="5">
    <source>
        <dbReference type="ARBA" id="ARBA00022741"/>
    </source>
</evidence>
<dbReference type="InterPro" id="IPR043428">
    <property type="entry name" value="LivM-like"/>
</dbReference>
<protein>
    <submittedName>
        <fullName evidence="11">Branched-chain amino acid transport system permease protein</fullName>
    </submittedName>
</protein>
<keyword evidence="12" id="KW-1185">Reference proteome</keyword>
<evidence type="ECO:0000256" key="6">
    <source>
        <dbReference type="ARBA" id="ARBA00022840"/>
    </source>
</evidence>
<dbReference type="GO" id="GO:0015658">
    <property type="term" value="F:branched-chain amino acid transmembrane transporter activity"/>
    <property type="evidence" value="ECO:0007669"/>
    <property type="project" value="InterPro"/>
</dbReference>
<feature type="transmembrane region" description="Helical" evidence="9">
    <location>
        <begin position="85"/>
        <end position="106"/>
    </location>
</feature>
<dbReference type="PROSITE" id="PS00211">
    <property type="entry name" value="ABC_TRANSPORTER_1"/>
    <property type="match status" value="1"/>
</dbReference>
<dbReference type="SUPFAM" id="SSF52540">
    <property type="entry name" value="P-loop containing nucleoside triphosphate hydrolases"/>
    <property type="match status" value="1"/>
</dbReference>
<dbReference type="InterPro" id="IPR032823">
    <property type="entry name" value="BCA_ABC_TP_C"/>
</dbReference>
<feature type="transmembrane region" description="Helical" evidence="9">
    <location>
        <begin position="31"/>
        <end position="50"/>
    </location>
</feature>
<dbReference type="AlphaFoldDB" id="A0A1Y5XYR7"/>
<dbReference type="CDD" id="cd03219">
    <property type="entry name" value="ABC_Mj1267_LivG_branched"/>
    <property type="match status" value="1"/>
</dbReference>
<evidence type="ECO:0000256" key="1">
    <source>
        <dbReference type="ARBA" id="ARBA00004651"/>
    </source>
</evidence>
<feature type="transmembrane region" description="Helical" evidence="9">
    <location>
        <begin position="284"/>
        <end position="306"/>
    </location>
</feature>
<dbReference type="EMBL" id="FWXV01000007">
    <property type="protein sequence ID" value="SMD21952.1"/>
    <property type="molecule type" value="Genomic_DNA"/>
</dbReference>
<keyword evidence="3" id="KW-1003">Cell membrane</keyword>
<reference evidence="11 12" key="1">
    <citation type="submission" date="2017-04" db="EMBL/GenBank/DDBJ databases">
        <authorList>
            <person name="Afonso C.L."/>
            <person name="Miller P.J."/>
            <person name="Scott M.A."/>
            <person name="Spackman E."/>
            <person name="Goraichik I."/>
            <person name="Dimitrov K.M."/>
            <person name="Suarez D.L."/>
            <person name="Swayne D.E."/>
        </authorList>
    </citation>
    <scope>NUCLEOTIDE SEQUENCE [LARGE SCALE GENOMIC DNA]</scope>
    <source>
        <strain evidence="11 12">DSM 43828</strain>
    </source>
</reference>
<evidence type="ECO:0000259" key="10">
    <source>
        <dbReference type="PROSITE" id="PS50893"/>
    </source>
</evidence>
<dbReference type="Pfam" id="PF02653">
    <property type="entry name" value="BPD_transp_2"/>
    <property type="match status" value="1"/>
</dbReference>
<evidence type="ECO:0000256" key="9">
    <source>
        <dbReference type="SAM" id="Phobius"/>
    </source>
</evidence>
<organism evidence="11 12">
    <name type="scientific">Kibdelosporangium aridum</name>
    <dbReference type="NCBI Taxonomy" id="2030"/>
    <lineage>
        <taxon>Bacteria</taxon>
        <taxon>Bacillati</taxon>
        <taxon>Actinomycetota</taxon>
        <taxon>Actinomycetes</taxon>
        <taxon>Pseudonocardiales</taxon>
        <taxon>Pseudonocardiaceae</taxon>
        <taxon>Kibdelosporangium</taxon>
    </lineage>
</organism>
<feature type="domain" description="ABC transporter" evidence="10">
    <location>
        <begin position="346"/>
        <end position="585"/>
    </location>
</feature>
<evidence type="ECO:0000256" key="2">
    <source>
        <dbReference type="ARBA" id="ARBA00022448"/>
    </source>
</evidence>
<keyword evidence="5" id="KW-0547">Nucleotide-binding</keyword>
<proteinExistence type="predicted"/>
<feature type="transmembrane region" description="Helical" evidence="9">
    <location>
        <begin position="155"/>
        <end position="175"/>
    </location>
</feature>
<sequence length="588" mass="62586">MNRRVSLAIASVAFIAMIAFPFIAPDATYEHTVMLLAFLVAIQSISWNIISGFAGYVSLGHSVFLGIGAYTAGILSTRWEIHPLALAPLSGVVAVAIAFLVGSVVLRAKGPAFVIITIAMLLLFQVLTINLPGLTNGSDGITLELPTWGRDVGNIPFYFMFLGLMVVTFGFSAWIRRTKFGTGLVAIREDEGKAAAIGIPTTLYKNLAYAASAFFIGVAGAVYAYFLTFLNPLGAFNILTSVTVVLAALVGGRGTLWGPVVGAFIVSFASEAATVYGGGTQSRLLLFGVALVIIVLFLPDGLLPVLQRLLTKRRDVEYTDHAGALEHGPVEAVTREPIEPKTGPLLELRNVHKAFGGLKAVNGVDLTVPVGSITALIGPNGSGKTTLFNLITGTGGAHTGEVWFDGERIDRLSPWARAHRGLGRTFQVTRLFKSMTVLENVVAPLESFSPRVLASGAVAGHEADRARELLSFVGLGRFESERAGALSYGQQKLVELAQVLMLEPRMVLLDEPAGGINPGLVDRMAEIIRAANRRGITFLVVEHNIPMVLDLCDPVFVLARGEVIASGQPGVIRNDPAVLDAYLGEVTT</sequence>
<dbReference type="InterPro" id="IPR017871">
    <property type="entry name" value="ABC_transporter-like_CS"/>
</dbReference>
<dbReference type="InterPro" id="IPR003439">
    <property type="entry name" value="ABC_transporter-like_ATP-bd"/>
</dbReference>
<dbReference type="InterPro" id="IPR027417">
    <property type="entry name" value="P-loop_NTPase"/>
</dbReference>
<feature type="transmembrane region" description="Helical" evidence="9">
    <location>
        <begin position="257"/>
        <end position="278"/>
    </location>
</feature>
<keyword evidence="4 9" id="KW-0812">Transmembrane</keyword>
<keyword evidence="7 9" id="KW-1133">Transmembrane helix</keyword>
<dbReference type="PANTHER" id="PTHR45772">
    <property type="entry name" value="CONSERVED COMPONENT OF ABC TRANSPORTER FOR NATURAL AMINO ACIDS-RELATED"/>
    <property type="match status" value="1"/>
</dbReference>
<evidence type="ECO:0000313" key="11">
    <source>
        <dbReference type="EMBL" id="SMD21952.1"/>
    </source>
</evidence>
<dbReference type="Pfam" id="PF12399">
    <property type="entry name" value="BCA_ABC_TP_C"/>
    <property type="match status" value="1"/>
</dbReference>
<keyword evidence="2" id="KW-0813">Transport</keyword>
<evidence type="ECO:0000256" key="7">
    <source>
        <dbReference type="ARBA" id="ARBA00022989"/>
    </source>
</evidence>
<dbReference type="Proteomes" id="UP000192674">
    <property type="component" value="Unassembled WGS sequence"/>
</dbReference>
<keyword evidence="6" id="KW-0067">ATP-binding</keyword>
<dbReference type="Pfam" id="PF00005">
    <property type="entry name" value="ABC_tran"/>
    <property type="match status" value="1"/>
</dbReference>
<dbReference type="Gene3D" id="3.40.50.300">
    <property type="entry name" value="P-loop containing nucleotide triphosphate hydrolases"/>
    <property type="match status" value="1"/>
</dbReference>
<feature type="transmembrane region" description="Helical" evidence="9">
    <location>
        <begin position="62"/>
        <end position="79"/>
    </location>
</feature>
<dbReference type="PROSITE" id="PS50893">
    <property type="entry name" value="ABC_TRANSPORTER_2"/>
    <property type="match status" value="1"/>
</dbReference>
<accession>A0A1Y5XYR7</accession>
<keyword evidence="8 9" id="KW-0472">Membrane</keyword>
<dbReference type="InterPro" id="IPR051120">
    <property type="entry name" value="ABC_AA/LPS_Transport"/>
</dbReference>
<evidence type="ECO:0000256" key="3">
    <source>
        <dbReference type="ARBA" id="ARBA00022475"/>
    </source>
</evidence>
<name>A0A1Y5XYR7_KIBAR</name>
<comment type="subcellular location">
    <subcellularLocation>
        <location evidence="1">Cell membrane</location>
        <topology evidence="1">Multi-pass membrane protein</topology>
    </subcellularLocation>
</comment>
<evidence type="ECO:0000313" key="12">
    <source>
        <dbReference type="Proteomes" id="UP000192674"/>
    </source>
</evidence>
<dbReference type="PANTHER" id="PTHR45772:SF9">
    <property type="entry name" value="CONSERVED COMPONENT OF ABC TRANSPORTER FOR NATURAL AMINO ACIDS"/>
    <property type="match status" value="1"/>
</dbReference>
<feature type="transmembrane region" description="Helical" evidence="9">
    <location>
        <begin position="113"/>
        <end position="135"/>
    </location>
</feature>
<dbReference type="GO" id="GO:0005886">
    <property type="term" value="C:plasma membrane"/>
    <property type="evidence" value="ECO:0007669"/>
    <property type="project" value="UniProtKB-SubCell"/>
</dbReference>
<feature type="transmembrane region" description="Helical" evidence="9">
    <location>
        <begin position="207"/>
        <end position="226"/>
    </location>
</feature>
<evidence type="ECO:0000256" key="4">
    <source>
        <dbReference type="ARBA" id="ARBA00022692"/>
    </source>
</evidence>
<dbReference type="GO" id="GO:0016887">
    <property type="term" value="F:ATP hydrolysis activity"/>
    <property type="evidence" value="ECO:0007669"/>
    <property type="project" value="InterPro"/>
</dbReference>
<gene>
    <name evidence="11" type="ORF">SAMN05661093_07228</name>
</gene>
<dbReference type="InterPro" id="IPR003593">
    <property type="entry name" value="AAA+_ATPase"/>
</dbReference>
<dbReference type="GO" id="GO:0005524">
    <property type="term" value="F:ATP binding"/>
    <property type="evidence" value="ECO:0007669"/>
    <property type="project" value="UniProtKB-KW"/>
</dbReference>